<feature type="transmembrane region" description="Helical" evidence="6">
    <location>
        <begin position="74"/>
        <end position="94"/>
    </location>
</feature>
<evidence type="ECO:0000256" key="4">
    <source>
        <dbReference type="ARBA" id="ARBA00022989"/>
    </source>
</evidence>
<keyword evidence="5 6" id="KW-0472">Membrane</keyword>
<dbReference type="GO" id="GO:0005789">
    <property type="term" value="C:endoplasmic reticulum membrane"/>
    <property type="evidence" value="ECO:0007669"/>
    <property type="project" value="UniProtKB-SubCell"/>
</dbReference>
<dbReference type="AlphaFoldDB" id="A0AA35ZWT2"/>
<dbReference type="PANTHER" id="PTHR10994:SF85">
    <property type="entry name" value="RETICULON-LIKE PROTEIN B9"/>
    <property type="match status" value="1"/>
</dbReference>
<protein>
    <recommendedName>
        <fullName evidence="6">Reticulon-like protein</fullName>
    </recommendedName>
</protein>
<keyword evidence="4 6" id="KW-1133">Transmembrane helix</keyword>
<evidence type="ECO:0000259" key="7">
    <source>
        <dbReference type="PROSITE" id="PS50845"/>
    </source>
</evidence>
<evidence type="ECO:0000313" key="9">
    <source>
        <dbReference type="Proteomes" id="UP001177003"/>
    </source>
</evidence>
<dbReference type="Pfam" id="PF02453">
    <property type="entry name" value="Reticulon"/>
    <property type="match status" value="1"/>
</dbReference>
<reference evidence="8" key="1">
    <citation type="submission" date="2023-04" db="EMBL/GenBank/DDBJ databases">
        <authorList>
            <person name="Vijverberg K."/>
            <person name="Xiong W."/>
            <person name="Schranz E."/>
        </authorList>
    </citation>
    <scope>NUCLEOTIDE SEQUENCE</scope>
</reference>
<evidence type="ECO:0000256" key="6">
    <source>
        <dbReference type="RuleBase" id="RU363132"/>
    </source>
</evidence>
<keyword evidence="3 6" id="KW-0256">Endoplasmic reticulum</keyword>
<dbReference type="PANTHER" id="PTHR10994">
    <property type="entry name" value="RETICULON"/>
    <property type="match status" value="1"/>
</dbReference>
<feature type="domain" description="Reticulon" evidence="7">
    <location>
        <begin position="43"/>
        <end position="225"/>
    </location>
</feature>
<dbReference type="Proteomes" id="UP001177003">
    <property type="component" value="Chromosome 8"/>
</dbReference>
<dbReference type="EMBL" id="OX465084">
    <property type="protein sequence ID" value="CAI9299778.1"/>
    <property type="molecule type" value="Genomic_DNA"/>
</dbReference>
<evidence type="ECO:0000256" key="1">
    <source>
        <dbReference type="ARBA" id="ARBA00004477"/>
    </source>
</evidence>
<organism evidence="8 9">
    <name type="scientific">Lactuca saligna</name>
    <name type="common">Willowleaf lettuce</name>
    <dbReference type="NCBI Taxonomy" id="75948"/>
    <lineage>
        <taxon>Eukaryota</taxon>
        <taxon>Viridiplantae</taxon>
        <taxon>Streptophyta</taxon>
        <taxon>Embryophyta</taxon>
        <taxon>Tracheophyta</taxon>
        <taxon>Spermatophyta</taxon>
        <taxon>Magnoliopsida</taxon>
        <taxon>eudicotyledons</taxon>
        <taxon>Gunneridae</taxon>
        <taxon>Pentapetalae</taxon>
        <taxon>asterids</taxon>
        <taxon>campanulids</taxon>
        <taxon>Asterales</taxon>
        <taxon>Asteraceae</taxon>
        <taxon>Cichorioideae</taxon>
        <taxon>Cichorieae</taxon>
        <taxon>Lactucinae</taxon>
        <taxon>Lactuca</taxon>
    </lineage>
</organism>
<dbReference type="PROSITE" id="PS50845">
    <property type="entry name" value="RETICULON"/>
    <property type="match status" value="1"/>
</dbReference>
<accession>A0AA35ZWT2</accession>
<dbReference type="InterPro" id="IPR003388">
    <property type="entry name" value="Reticulon"/>
</dbReference>
<evidence type="ECO:0000256" key="2">
    <source>
        <dbReference type="ARBA" id="ARBA00022692"/>
    </source>
</evidence>
<evidence type="ECO:0000256" key="5">
    <source>
        <dbReference type="ARBA" id="ARBA00023136"/>
    </source>
</evidence>
<keyword evidence="9" id="KW-1185">Reference proteome</keyword>
<sequence length="226" mass="26283">MSTYTYLSNDNDNRARRMRLFGRERPIYEILGGGKCMMCEIKSANILLWRNKVVSGAVFIGVLTLWFLFEVAEYNLVTFLCHLTITLMLVIFIWSNGAKVFKWTPPEIPKFLLEESMLCKVICEKLNVFLSWLIYIACGNDIKLFCLVILVISMLSTIGNYIATSNLLFIGIVCMGTLPYLYERHEEKVNSLFATLTWRISKAYKTFDRNIVSKIPRWPLKQKKYL</sequence>
<proteinExistence type="predicted"/>
<keyword evidence="2 6" id="KW-0812">Transmembrane</keyword>
<evidence type="ECO:0000256" key="3">
    <source>
        <dbReference type="ARBA" id="ARBA00022824"/>
    </source>
</evidence>
<dbReference type="GO" id="GO:0009617">
    <property type="term" value="P:response to bacterium"/>
    <property type="evidence" value="ECO:0007669"/>
    <property type="project" value="InterPro"/>
</dbReference>
<evidence type="ECO:0000313" key="8">
    <source>
        <dbReference type="EMBL" id="CAI9299778.1"/>
    </source>
</evidence>
<name>A0AA35ZWT2_LACSI</name>
<feature type="transmembrane region" description="Helical" evidence="6">
    <location>
        <begin position="132"/>
        <end position="155"/>
    </location>
</feature>
<feature type="transmembrane region" description="Helical" evidence="6">
    <location>
        <begin position="161"/>
        <end position="182"/>
    </location>
</feature>
<dbReference type="InterPro" id="IPR045064">
    <property type="entry name" value="Reticulon-like"/>
</dbReference>
<comment type="subcellular location">
    <subcellularLocation>
        <location evidence="1 6">Endoplasmic reticulum membrane</location>
        <topology evidence="1 6">Multi-pass membrane protein</topology>
    </subcellularLocation>
</comment>
<feature type="transmembrane region" description="Helical" evidence="6">
    <location>
        <begin position="47"/>
        <end position="68"/>
    </location>
</feature>
<gene>
    <name evidence="8" type="ORF">LSALG_LOCUS38466</name>
</gene>